<keyword evidence="2" id="KW-1185">Reference proteome</keyword>
<evidence type="ECO:0000313" key="2">
    <source>
        <dbReference type="Proteomes" id="UP001205185"/>
    </source>
</evidence>
<dbReference type="EMBL" id="JAMTCO010000019">
    <property type="protein sequence ID" value="MCP2273959.1"/>
    <property type="molecule type" value="Genomic_DNA"/>
</dbReference>
<evidence type="ECO:0000313" key="1">
    <source>
        <dbReference type="EMBL" id="MCP2273959.1"/>
    </source>
</evidence>
<organism evidence="1 2">
    <name type="scientific">Actinokineospora diospyrosa</name>
    <dbReference type="NCBI Taxonomy" id="103728"/>
    <lineage>
        <taxon>Bacteria</taxon>
        <taxon>Bacillati</taxon>
        <taxon>Actinomycetota</taxon>
        <taxon>Actinomycetes</taxon>
        <taxon>Pseudonocardiales</taxon>
        <taxon>Pseudonocardiaceae</taxon>
        <taxon>Actinokineospora</taxon>
    </lineage>
</organism>
<accession>A0ABT1IMR1</accession>
<protein>
    <submittedName>
        <fullName evidence="1">Uncharacterized protein</fullName>
    </submittedName>
</protein>
<reference evidence="1 2" key="1">
    <citation type="submission" date="2022-06" db="EMBL/GenBank/DDBJ databases">
        <title>Genomic Encyclopedia of Archaeal and Bacterial Type Strains, Phase II (KMG-II): from individual species to whole genera.</title>
        <authorList>
            <person name="Goeker M."/>
        </authorList>
    </citation>
    <scope>NUCLEOTIDE SEQUENCE [LARGE SCALE GENOMIC DNA]</scope>
    <source>
        <strain evidence="1 2">DSM 44255</strain>
    </source>
</reference>
<dbReference type="Proteomes" id="UP001205185">
    <property type="component" value="Unassembled WGS sequence"/>
</dbReference>
<name>A0ABT1IMR1_9PSEU</name>
<comment type="caution">
    <text evidence="1">The sequence shown here is derived from an EMBL/GenBank/DDBJ whole genome shotgun (WGS) entry which is preliminary data.</text>
</comment>
<gene>
    <name evidence="1" type="ORF">LV75_006491</name>
</gene>
<proteinExistence type="predicted"/>
<sequence>MSPTAAPTTDLPMSFSVPEQFREIDFSVSAEDNTNKLLDELTALDPRPSDEQIAHAVLAQQAMYEMLAAAGAVWAGILLCAPEGEGHLSSIMLTVTARPSELANEQTVHRLARTMGAIYPDAEVGVVRLPCGDAVVLTEEAKVEKPVNLLADGGGPTLVRQMHVFVPIPDRCAMADFAVATENVPQWEECVDIVGAVCKTIEFA</sequence>